<dbReference type="Proteomes" id="UP001596147">
    <property type="component" value="Unassembled WGS sequence"/>
</dbReference>
<protein>
    <submittedName>
        <fullName evidence="6">Efflux RND transporter periplasmic adaptor subunit</fullName>
    </submittedName>
</protein>
<accession>A0ABW0LJ57</accession>
<evidence type="ECO:0000259" key="5">
    <source>
        <dbReference type="Pfam" id="PF25984"/>
    </source>
</evidence>
<comment type="caution">
    <text evidence="6">The sequence shown here is derived from an EMBL/GenBank/DDBJ whole genome shotgun (WGS) entry which is preliminary data.</text>
</comment>
<dbReference type="NCBIfam" id="TIGR01730">
    <property type="entry name" value="RND_mfp"/>
    <property type="match status" value="1"/>
</dbReference>
<dbReference type="InterPro" id="IPR058627">
    <property type="entry name" value="MdtA-like_C"/>
</dbReference>
<feature type="domain" description="Multidrug resistance protein MdtA-like C-terminal permuted SH3" evidence="4">
    <location>
        <begin position="293"/>
        <end position="346"/>
    </location>
</feature>
<comment type="subcellular location">
    <subcellularLocation>
        <location evidence="1">Cell envelope</location>
    </subcellularLocation>
</comment>
<dbReference type="InterPro" id="IPR006143">
    <property type="entry name" value="RND_pump_MFP"/>
</dbReference>
<sequence length="348" mass="38090">MPIVNKKLLSKPSFKGLSIVVSLSVVLTGCSFLPKEEPVLAPPLVEPAEMDYETVEVTKGDLIKKVQGAGALVSEAQHDLFYSKDGGRLEEVYVTTGDTVKKGQLLVKLETGNLEFDIKQVELDLKKAQLRLKQLQEAEHVDKYGIEITKLDIQGIQNRLNLMYNQLAEAKITSPINGVITYVTDIDQGQHVPAYQRVVQVADTSKLNLQYTAISDSDVVDVKTGMEAIAEINGEKIAGEVIQTPIDIPADVFKTNPEHYGRTVVVGFDELPEGVSVGSIIRMEIITAKQEGALIIPKNGLRTSAGRNYVQVLKDNTKREVDIEVGIISATEVEVVKGLEEGDVIILK</sequence>
<reference evidence="7" key="1">
    <citation type="journal article" date="2019" name="Int. J. Syst. Evol. Microbiol.">
        <title>The Global Catalogue of Microorganisms (GCM) 10K type strain sequencing project: providing services to taxonomists for standard genome sequencing and annotation.</title>
        <authorList>
            <consortium name="The Broad Institute Genomics Platform"/>
            <consortium name="The Broad Institute Genome Sequencing Center for Infectious Disease"/>
            <person name="Wu L."/>
            <person name="Ma J."/>
        </authorList>
    </citation>
    <scope>NUCLEOTIDE SEQUENCE [LARGE SCALE GENOMIC DNA]</scope>
    <source>
        <strain evidence="7">CGMCC 1.12237</strain>
    </source>
</reference>
<organism evidence="6 7">
    <name type="scientific">Lederbergia graminis</name>
    <dbReference type="NCBI Taxonomy" id="735518"/>
    <lineage>
        <taxon>Bacteria</taxon>
        <taxon>Bacillati</taxon>
        <taxon>Bacillota</taxon>
        <taxon>Bacilli</taxon>
        <taxon>Bacillales</taxon>
        <taxon>Bacillaceae</taxon>
        <taxon>Lederbergia</taxon>
    </lineage>
</organism>
<dbReference type="Gene3D" id="2.40.50.100">
    <property type="match status" value="1"/>
</dbReference>
<dbReference type="InterPro" id="IPR058639">
    <property type="entry name" value="BSH_YknX-like"/>
</dbReference>
<dbReference type="Pfam" id="PF25967">
    <property type="entry name" value="RND-MFP_C"/>
    <property type="match status" value="1"/>
</dbReference>
<evidence type="ECO:0000256" key="1">
    <source>
        <dbReference type="ARBA" id="ARBA00004196"/>
    </source>
</evidence>
<keyword evidence="7" id="KW-1185">Reference proteome</keyword>
<dbReference type="Pfam" id="PF25984">
    <property type="entry name" value="BSH_YknX"/>
    <property type="match status" value="1"/>
</dbReference>
<proteinExistence type="inferred from homology"/>
<evidence type="ECO:0000313" key="6">
    <source>
        <dbReference type="EMBL" id="MFC5464603.1"/>
    </source>
</evidence>
<dbReference type="RefSeq" id="WP_186324733.1">
    <property type="nucleotide sequence ID" value="NZ_JBHSMC010000010.1"/>
</dbReference>
<gene>
    <name evidence="6" type="ORF">ACFPM4_07545</name>
</gene>
<evidence type="ECO:0000313" key="7">
    <source>
        <dbReference type="Proteomes" id="UP001596147"/>
    </source>
</evidence>
<dbReference type="EMBL" id="JBHSMC010000010">
    <property type="protein sequence ID" value="MFC5464603.1"/>
    <property type="molecule type" value="Genomic_DNA"/>
</dbReference>
<dbReference type="SUPFAM" id="SSF111369">
    <property type="entry name" value="HlyD-like secretion proteins"/>
    <property type="match status" value="1"/>
</dbReference>
<feature type="domain" description="YknX-like barrel-sandwich hybrid" evidence="5">
    <location>
        <begin position="80"/>
        <end position="187"/>
    </location>
</feature>
<keyword evidence="3" id="KW-0175">Coiled coil</keyword>
<evidence type="ECO:0000259" key="4">
    <source>
        <dbReference type="Pfam" id="PF25967"/>
    </source>
</evidence>
<comment type="similarity">
    <text evidence="2">Belongs to the membrane fusion protein (MFP) (TC 8.A.1) family.</text>
</comment>
<evidence type="ECO:0000256" key="3">
    <source>
        <dbReference type="ARBA" id="ARBA00023054"/>
    </source>
</evidence>
<evidence type="ECO:0000256" key="2">
    <source>
        <dbReference type="ARBA" id="ARBA00009477"/>
    </source>
</evidence>
<dbReference type="PROSITE" id="PS51257">
    <property type="entry name" value="PROKAR_LIPOPROTEIN"/>
    <property type="match status" value="1"/>
</dbReference>
<dbReference type="PANTHER" id="PTHR32347">
    <property type="entry name" value="EFFLUX SYSTEM COMPONENT YKNX-RELATED"/>
    <property type="match status" value="1"/>
</dbReference>
<dbReference type="Gene3D" id="2.40.420.20">
    <property type="match status" value="1"/>
</dbReference>
<name>A0ABW0LJ57_9BACI</name>
<dbReference type="InterPro" id="IPR050465">
    <property type="entry name" value="UPF0194_transport"/>
</dbReference>